<feature type="compositionally biased region" description="Polar residues" evidence="1">
    <location>
        <begin position="274"/>
        <end position="283"/>
    </location>
</feature>
<keyword evidence="3" id="KW-1185">Reference proteome</keyword>
<sequence length="592" mass="67712">NRLECPCNHQKIRLRQSGTLQLPQTSPQDTFNMVLHSDSEHSWRSSSSNDDPEQSSKNPDSSEHGQSDSEQQVSKKGEKQSDKYGWSDKSNEGPKPPNEEHERSEGSQEEAESSHQWLEHSDESQEEATSFNRQQDNSDEYQEDAESSDWHQESSDEYQEEAESSNRQQEDSGEYKEDTDLSDPQQEYSDKYQEDESSEPQQEYSEEEADLSDQQQEHSDVEHERADDELSDEESDDFDGKSDRSDDKSEESNGNLGLSDEEVEKSVCLDPNEVLTTDYSEISGSDDDTLSNASHLDTSSTTQSMQGSSPENSQKKIDTKVQRLFRFSEKNMIFLLTYNHYLETTKNGNYDIPPPPPPLLPHVRASILSSHSKGLNLKEIQARLSQETDIQVCIQTVKRYLKRLNVKLLANNVADGTVTMEQVFEAVDHARQSLLHDQAGYRRMRGILMRQYDIQIPRLLFLSLWIPIFQSSVDMCIDAYNLTRRRRDHLTSLPTACTADFCYSTPKSFATTGQLVPVPANKLNLMIVKDFPDCVEMFQHTPVWFDQLRHRILKRIGIKLTDITVGTVWTVFHQMLPLVEAEVDRQSCSPSD</sequence>
<comment type="caution">
    <text evidence="2">The sequence shown here is derived from an EMBL/GenBank/DDBJ whole genome shotgun (WGS) entry which is preliminary data.</text>
</comment>
<dbReference type="VEuPathDB" id="FungiDB:PSTT_09084"/>
<protein>
    <submittedName>
        <fullName evidence="2">Uncharacterized protein</fullName>
    </submittedName>
</protein>
<feature type="compositionally biased region" description="Polar residues" evidence="1">
    <location>
        <begin position="18"/>
        <end position="31"/>
    </location>
</feature>
<organism evidence="2 3">
    <name type="scientific">Puccinia striiformis</name>
    <dbReference type="NCBI Taxonomy" id="27350"/>
    <lineage>
        <taxon>Eukaryota</taxon>
        <taxon>Fungi</taxon>
        <taxon>Dikarya</taxon>
        <taxon>Basidiomycota</taxon>
        <taxon>Pucciniomycotina</taxon>
        <taxon>Pucciniomycetes</taxon>
        <taxon>Pucciniales</taxon>
        <taxon>Pucciniaceae</taxon>
        <taxon>Puccinia</taxon>
    </lineage>
</organism>
<name>A0A2S4V9H8_9BASI</name>
<feature type="region of interest" description="Disordered" evidence="1">
    <location>
        <begin position="18"/>
        <end position="317"/>
    </location>
</feature>
<dbReference type="PANTHER" id="PTHR46177">
    <property type="entry name" value="INTEGRASE CATALYTIC DOMAIN-CONTAINING PROTEIN"/>
    <property type="match status" value="1"/>
</dbReference>
<feature type="compositionally biased region" description="Basic and acidic residues" evidence="1">
    <location>
        <begin position="238"/>
        <end position="251"/>
    </location>
</feature>
<accession>A0A2S4V9H8</accession>
<feature type="compositionally biased region" description="Acidic residues" evidence="1">
    <location>
        <begin position="195"/>
        <end position="211"/>
    </location>
</feature>
<feature type="compositionally biased region" description="Basic and acidic residues" evidence="1">
    <location>
        <begin position="215"/>
        <end position="228"/>
    </location>
</feature>
<feature type="compositionally biased region" description="Basic and acidic residues" evidence="1">
    <location>
        <begin position="60"/>
        <end position="106"/>
    </location>
</feature>
<proteinExistence type="predicted"/>
<dbReference type="Proteomes" id="UP000239156">
    <property type="component" value="Unassembled WGS sequence"/>
</dbReference>
<feature type="compositionally biased region" description="Low complexity" evidence="1">
    <location>
        <begin position="298"/>
        <end position="309"/>
    </location>
</feature>
<reference evidence="2" key="1">
    <citation type="submission" date="2017-12" db="EMBL/GenBank/DDBJ databases">
        <title>Gene loss provides genomic basis for host adaptation in cereal stripe rust fungi.</title>
        <authorList>
            <person name="Xia C."/>
        </authorList>
    </citation>
    <scope>NUCLEOTIDE SEQUENCE [LARGE SCALE GENOMIC DNA]</scope>
    <source>
        <strain evidence="2">93-210</strain>
    </source>
</reference>
<evidence type="ECO:0000256" key="1">
    <source>
        <dbReference type="SAM" id="MobiDB-lite"/>
    </source>
</evidence>
<dbReference type="EMBL" id="PKSL01000089">
    <property type="protein sequence ID" value="POW06193.1"/>
    <property type="molecule type" value="Genomic_DNA"/>
</dbReference>
<feature type="compositionally biased region" description="Basic and acidic residues" evidence="1">
    <location>
        <begin position="168"/>
        <end position="179"/>
    </location>
</feature>
<feature type="compositionally biased region" description="Acidic residues" evidence="1">
    <location>
        <begin position="137"/>
        <end position="147"/>
    </location>
</feature>
<evidence type="ECO:0000313" key="2">
    <source>
        <dbReference type="EMBL" id="POW06193.1"/>
    </source>
</evidence>
<dbReference type="PANTHER" id="PTHR46177:SF1">
    <property type="entry name" value="INTEGRASE CATALYTIC DOMAIN-CONTAINING PROTEIN"/>
    <property type="match status" value="1"/>
</dbReference>
<dbReference type="VEuPathDB" id="FungiDB:PSHT_16298"/>
<evidence type="ECO:0000313" key="3">
    <source>
        <dbReference type="Proteomes" id="UP000239156"/>
    </source>
</evidence>
<dbReference type="AlphaFoldDB" id="A0A2S4V9H8"/>
<feature type="non-terminal residue" evidence="2">
    <location>
        <position position="1"/>
    </location>
</feature>
<gene>
    <name evidence="2" type="ORF">PSTT_09084</name>
</gene>